<gene>
    <name evidence="1" type="ORF">K8V56_17675</name>
</gene>
<accession>A0A921KF99</accession>
<evidence type="ECO:0000313" key="1">
    <source>
        <dbReference type="EMBL" id="HJF33596.1"/>
    </source>
</evidence>
<dbReference type="AlphaFoldDB" id="A0A921KF99"/>
<protein>
    <submittedName>
        <fullName evidence="1">Uncharacterized protein</fullName>
    </submittedName>
</protein>
<comment type="caution">
    <text evidence="1">The sequence shown here is derived from an EMBL/GenBank/DDBJ whole genome shotgun (WGS) entry which is preliminary data.</text>
</comment>
<dbReference type="EMBL" id="DYWT01000269">
    <property type="protein sequence ID" value="HJF33596.1"/>
    <property type="molecule type" value="Genomic_DNA"/>
</dbReference>
<proteinExistence type="predicted"/>
<reference evidence="1" key="2">
    <citation type="submission" date="2021-09" db="EMBL/GenBank/DDBJ databases">
        <authorList>
            <person name="Gilroy R."/>
        </authorList>
    </citation>
    <scope>NUCLEOTIDE SEQUENCE</scope>
    <source>
        <strain evidence="1">CHK171-7178</strain>
    </source>
</reference>
<dbReference type="Proteomes" id="UP000698173">
    <property type="component" value="Unassembled WGS sequence"/>
</dbReference>
<sequence length="49" mass="5877">MKESKERILSCLHAIELDMSIKKIYNPSIYQKYELHYLLWAPYFVLIGS</sequence>
<evidence type="ECO:0000313" key="2">
    <source>
        <dbReference type="Proteomes" id="UP000698173"/>
    </source>
</evidence>
<organism evidence="1 2">
    <name type="scientific">Sporosarcina psychrophila</name>
    <name type="common">Bacillus psychrophilus</name>
    <dbReference type="NCBI Taxonomy" id="1476"/>
    <lineage>
        <taxon>Bacteria</taxon>
        <taxon>Bacillati</taxon>
        <taxon>Bacillota</taxon>
        <taxon>Bacilli</taxon>
        <taxon>Bacillales</taxon>
        <taxon>Caryophanaceae</taxon>
        <taxon>Sporosarcina</taxon>
    </lineage>
</organism>
<name>A0A921KF99_SPOPS</name>
<reference evidence="1" key="1">
    <citation type="journal article" date="2021" name="PeerJ">
        <title>Extensive microbial diversity within the chicken gut microbiome revealed by metagenomics and culture.</title>
        <authorList>
            <person name="Gilroy R."/>
            <person name="Ravi A."/>
            <person name="Getino M."/>
            <person name="Pursley I."/>
            <person name="Horton D.L."/>
            <person name="Alikhan N.F."/>
            <person name="Baker D."/>
            <person name="Gharbi K."/>
            <person name="Hall N."/>
            <person name="Watson M."/>
            <person name="Adriaenssens E.M."/>
            <person name="Foster-Nyarko E."/>
            <person name="Jarju S."/>
            <person name="Secka A."/>
            <person name="Antonio M."/>
            <person name="Oren A."/>
            <person name="Chaudhuri R.R."/>
            <person name="La Ragione R."/>
            <person name="Hildebrand F."/>
            <person name="Pallen M.J."/>
        </authorList>
    </citation>
    <scope>NUCLEOTIDE SEQUENCE</scope>
    <source>
        <strain evidence="1">CHK171-7178</strain>
    </source>
</reference>